<gene>
    <name evidence="2" type="ORF">GII30_14680</name>
</gene>
<dbReference type="InterPro" id="IPR050180">
    <property type="entry name" value="RNR_Ribonuclease"/>
</dbReference>
<organism evidence="2">
    <name type="scientific">Gordonia amarae</name>
    <dbReference type="NCBI Taxonomy" id="36821"/>
    <lineage>
        <taxon>Bacteria</taxon>
        <taxon>Bacillati</taxon>
        <taxon>Actinomycetota</taxon>
        <taxon>Actinomycetes</taxon>
        <taxon>Mycobacteriales</taxon>
        <taxon>Gordoniaceae</taxon>
        <taxon>Gordonia</taxon>
    </lineage>
</organism>
<dbReference type="Pfam" id="PF18614">
    <property type="entry name" value="RNase_II_C_S1"/>
    <property type="match status" value="1"/>
</dbReference>
<dbReference type="InterPro" id="IPR012340">
    <property type="entry name" value="NA-bd_OB-fold"/>
</dbReference>
<dbReference type="EMBL" id="CP045810">
    <property type="protein sequence ID" value="QHN40226.1"/>
    <property type="molecule type" value="Genomic_DNA"/>
</dbReference>
<protein>
    <submittedName>
        <fullName evidence="2">RNB domain-containing ribonuclease</fullName>
    </submittedName>
</protein>
<dbReference type="GO" id="GO:0006402">
    <property type="term" value="P:mRNA catabolic process"/>
    <property type="evidence" value="ECO:0007669"/>
    <property type="project" value="TreeGrafter"/>
</dbReference>
<reference evidence="2" key="1">
    <citation type="journal article" date="2021" name="Nat. Microbiol.">
        <title>Cocultivation of an ultrasmall environmental parasitic bacterium with lytic ability against bacteria associated with wastewater foams.</title>
        <authorList>
            <person name="Batinovic S."/>
            <person name="Rose J.J.A."/>
            <person name="Ratcliffe J."/>
            <person name="Seviour R.J."/>
            <person name="Petrovski S."/>
        </authorList>
    </citation>
    <scope>NUCLEOTIDE SEQUENCE</scope>
    <source>
        <strain evidence="2">CON44</strain>
    </source>
</reference>
<dbReference type="SMART" id="SM00955">
    <property type="entry name" value="RNB"/>
    <property type="match status" value="1"/>
</dbReference>
<evidence type="ECO:0000259" key="1">
    <source>
        <dbReference type="SMART" id="SM00955"/>
    </source>
</evidence>
<dbReference type="GO" id="GO:0004540">
    <property type="term" value="F:RNA nuclease activity"/>
    <property type="evidence" value="ECO:0007669"/>
    <property type="project" value="InterPro"/>
</dbReference>
<dbReference type="InterPro" id="IPR040596">
    <property type="entry name" value="RNase_II_C_S1"/>
</dbReference>
<dbReference type="GO" id="GO:0003723">
    <property type="term" value="F:RNA binding"/>
    <property type="evidence" value="ECO:0007669"/>
    <property type="project" value="InterPro"/>
</dbReference>
<dbReference type="PANTHER" id="PTHR23355">
    <property type="entry name" value="RIBONUCLEASE"/>
    <property type="match status" value="1"/>
</dbReference>
<name>A0A857LPK2_9ACTN</name>
<dbReference type="InterPro" id="IPR001900">
    <property type="entry name" value="RNase_II/R"/>
</dbReference>
<evidence type="ECO:0000313" key="2">
    <source>
        <dbReference type="EMBL" id="QHN40226.1"/>
    </source>
</evidence>
<proteinExistence type="predicted"/>
<sequence>MHRRFSAPDIDFDAIRTELGVAEDYGDDALTEAHNATDRHAGDREDRTDLPFVTIDPPSSMDLDQAVHIARDGDDFIIDYAIADVAALIEPEGALDQESRRRGTTVYFPDGSVPLHPRELSEGAGSLLPDQIRPCVLWTIRVSAAGDPVQVKVRRAIVRSVAKLNYAGVAADAAAGTLHPSIAALPDFGELRARVALDRGAVDLNLPDQEVVRGDDGGWSVELAPRTPADGWNSQLSLLTGMCAGKIMADAGIGLLRTLPPGKAEAVDTLRTIAAALGVPWPDGHTPGRFLKGLAPEQPSTLALMNAATSLMRGADYLVLGRGADGALIDAVHGEPVSDEGTRHAAIAGQYAHVTAPLRRLGDRFATEVCLAVTAGAPVPDWVTRALPTLPKALRSADSLSSSADRLSVDLAESIVLEDQVGQRFSAVATRAAGEKRPAEVYIDTPAVIAPCEGTPEPGHRLDVVLSAADPVKRQVRFSPVTNP</sequence>
<dbReference type="SUPFAM" id="SSF50249">
    <property type="entry name" value="Nucleic acid-binding proteins"/>
    <property type="match status" value="1"/>
</dbReference>
<feature type="domain" description="RNB" evidence="1">
    <location>
        <begin position="44"/>
        <end position="376"/>
    </location>
</feature>
<dbReference type="Pfam" id="PF00773">
    <property type="entry name" value="RNB"/>
    <property type="match status" value="1"/>
</dbReference>
<dbReference type="AlphaFoldDB" id="A0A857LPK2"/>
<dbReference type="RefSeq" id="WP_005187080.1">
    <property type="nucleotide sequence ID" value="NZ_CP045804.1"/>
</dbReference>
<dbReference type="PANTHER" id="PTHR23355:SF9">
    <property type="entry name" value="DIS3-LIKE EXONUCLEASE 2"/>
    <property type="match status" value="1"/>
</dbReference>
<accession>A0A857LPK2</accession>